<dbReference type="Proteomes" id="UP000274920">
    <property type="component" value="Unassembled WGS sequence"/>
</dbReference>
<keyword evidence="1" id="KW-0812">Transmembrane</keyword>
<proteinExistence type="predicted"/>
<sequence length="280" mass="32396">MAFLHHQNQHASTGQRLTGFARYTEVLERNIRKYLFTNLMTILGFLPFAIGSVYAILSSSLLVMLFAGIIGGIFAGPALSCMHDAIFRGFRDAKLRCFRDYTHALRQNWRQAILPGILFCLLLGFDIFMAMLFWWSASFPGWGTIALYLFSILIVTMCFSTIWPQIVLFEQPFLRSAGNCLLFMLRYFPRVLGTALLQMLYWIALALFLPWSVVLLPLTGFWFILYTADFLLYDTLNNSFHIEEQIARAYPEQVPFYEDDEAWIRRKQQAENDDAGRTAR</sequence>
<feature type="transmembrane region" description="Helical" evidence="1">
    <location>
        <begin position="141"/>
        <end position="166"/>
    </location>
</feature>
<dbReference type="EMBL" id="RHJS01000002">
    <property type="protein sequence ID" value="RRK30583.1"/>
    <property type="molecule type" value="Genomic_DNA"/>
</dbReference>
<evidence type="ECO:0000313" key="2">
    <source>
        <dbReference type="EMBL" id="RRK30583.1"/>
    </source>
</evidence>
<feature type="transmembrane region" description="Helical" evidence="1">
    <location>
        <begin position="187"/>
        <end position="208"/>
    </location>
</feature>
<protein>
    <recommendedName>
        <fullName evidence="4">DUF624 domain-containing protein</fullName>
    </recommendedName>
</protein>
<evidence type="ECO:0008006" key="4">
    <source>
        <dbReference type="Google" id="ProtNLM"/>
    </source>
</evidence>
<feature type="transmembrane region" description="Helical" evidence="1">
    <location>
        <begin position="35"/>
        <end position="57"/>
    </location>
</feature>
<evidence type="ECO:0000313" key="3">
    <source>
        <dbReference type="Proteomes" id="UP000274920"/>
    </source>
</evidence>
<evidence type="ECO:0000256" key="1">
    <source>
        <dbReference type="SAM" id="Phobius"/>
    </source>
</evidence>
<name>A0A3R8LW39_9FIRM</name>
<feature type="transmembrane region" description="Helical" evidence="1">
    <location>
        <begin position="63"/>
        <end position="86"/>
    </location>
</feature>
<organism evidence="2 3">
    <name type="scientific">Schaedlerella arabinosiphila</name>
    <dbReference type="NCBI Taxonomy" id="2044587"/>
    <lineage>
        <taxon>Bacteria</taxon>
        <taxon>Bacillati</taxon>
        <taxon>Bacillota</taxon>
        <taxon>Clostridia</taxon>
        <taxon>Lachnospirales</taxon>
        <taxon>Lachnospiraceae</taxon>
        <taxon>Schaedlerella</taxon>
    </lineage>
</organism>
<gene>
    <name evidence="2" type="ORF">EBB54_03705</name>
</gene>
<keyword evidence="1" id="KW-1133">Transmembrane helix</keyword>
<comment type="caution">
    <text evidence="2">The sequence shown here is derived from an EMBL/GenBank/DDBJ whole genome shotgun (WGS) entry which is preliminary data.</text>
</comment>
<keyword evidence="3" id="KW-1185">Reference proteome</keyword>
<accession>A0A3R8LW39</accession>
<feature type="transmembrane region" description="Helical" evidence="1">
    <location>
        <begin position="112"/>
        <end position="135"/>
    </location>
</feature>
<feature type="transmembrane region" description="Helical" evidence="1">
    <location>
        <begin position="214"/>
        <end position="233"/>
    </location>
</feature>
<reference evidence="2" key="1">
    <citation type="submission" date="2018-10" db="EMBL/GenBank/DDBJ databases">
        <title>Schaedlerella arabinophila gen. nov. sp. nov., isolated from the mouse intestinal tract and comparative analysis with the genome of the closely related altered Schaedler flora strain ASF502.</title>
        <authorList>
            <person name="Miyake S."/>
            <person name="Soh M."/>
            <person name="Seedorf H."/>
        </authorList>
    </citation>
    <scope>NUCLEOTIDE SEQUENCE [LARGE SCALE GENOMIC DNA]</scope>
    <source>
        <strain evidence="2">DSM 106076</strain>
    </source>
</reference>
<keyword evidence="1" id="KW-0472">Membrane</keyword>
<dbReference type="AlphaFoldDB" id="A0A3R8LW39"/>